<feature type="transmembrane region" description="Helical" evidence="1">
    <location>
        <begin position="38"/>
        <end position="57"/>
    </location>
</feature>
<organism evidence="2">
    <name type="scientific">Rhizophora mucronata</name>
    <name type="common">Asiatic mangrove</name>
    <dbReference type="NCBI Taxonomy" id="61149"/>
    <lineage>
        <taxon>Eukaryota</taxon>
        <taxon>Viridiplantae</taxon>
        <taxon>Streptophyta</taxon>
        <taxon>Embryophyta</taxon>
        <taxon>Tracheophyta</taxon>
        <taxon>Spermatophyta</taxon>
        <taxon>Magnoliopsida</taxon>
        <taxon>eudicotyledons</taxon>
        <taxon>Gunneridae</taxon>
        <taxon>Pentapetalae</taxon>
        <taxon>rosids</taxon>
        <taxon>fabids</taxon>
        <taxon>Malpighiales</taxon>
        <taxon>Rhizophoraceae</taxon>
        <taxon>Rhizophora</taxon>
    </lineage>
</organism>
<accession>A0A2P2MXI5</accession>
<keyword evidence="1" id="KW-0812">Transmembrane</keyword>
<reference evidence="2" key="1">
    <citation type="submission" date="2018-02" db="EMBL/GenBank/DDBJ databases">
        <title>Rhizophora mucronata_Transcriptome.</title>
        <authorList>
            <person name="Meera S.P."/>
            <person name="Sreeshan A."/>
            <person name="Augustine A."/>
        </authorList>
    </citation>
    <scope>NUCLEOTIDE SEQUENCE</scope>
    <source>
        <tissue evidence="2">Leaf</tissue>
    </source>
</reference>
<evidence type="ECO:0000256" key="1">
    <source>
        <dbReference type="SAM" id="Phobius"/>
    </source>
</evidence>
<keyword evidence="1" id="KW-1133">Transmembrane helix</keyword>
<feature type="transmembrane region" description="Helical" evidence="1">
    <location>
        <begin position="63"/>
        <end position="85"/>
    </location>
</feature>
<dbReference type="AlphaFoldDB" id="A0A2P2MXI5"/>
<dbReference type="EMBL" id="GGEC01054434">
    <property type="protein sequence ID" value="MBX34918.1"/>
    <property type="molecule type" value="Transcribed_RNA"/>
</dbReference>
<proteinExistence type="predicted"/>
<evidence type="ECO:0000313" key="2">
    <source>
        <dbReference type="EMBL" id="MBX34918.1"/>
    </source>
</evidence>
<keyword evidence="1" id="KW-0472">Membrane</keyword>
<sequence length="89" mass="10331">MLTCIPMIIPLSSCLHLRAIAMKCTIIPKVFLICMRKYGILVVTAKLKCMILLLLILRYVWNWNIATVITHIFLRMELMIINLFLKAVL</sequence>
<protein>
    <submittedName>
        <fullName evidence="2">Uncharacterized protein</fullName>
    </submittedName>
</protein>
<name>A0A2P2MXI5_RHIMU</name>